<proteinExistence type="inferred from homology"/>
<protein>
    <submittedName>
        <fullName evidence="7">Dipeptide/oligopeptide/nickel ABC transporter ATP-binding protein</fullName>
    </submittedName>
</protein>
<dbReference type="InterPro" id="IPR003593">
    <property type="entry name" value="AAA+_ATPase"/>
</dbReference>
<dbReference type="CDD" id="cd03257">
    <property type="entry name" value="ABC_NikE_OppD_transporters"/>
    <property type="match status" value="1"/>
</dbReference>
<organism evidence="7 8">
    <name type="scientific">Acuticoccus sediminis</name>
    <dbReference type="NCBI Taxonomy" id="2184697"/>
    <lineage>
        <taxon>Bacteria</taxon>
        <taxon>Pseudomonadati</taxon>
        <taxon>Pseudomonadota</taxon>
        <taxon>Alphaproteobacteria</taxon>
        <taxon>Hyphomicrobiales</taxon>
        <taxon>Amorphaceae</taxon>
        <taxon>Acuticoccus</taxon>
    </lineage>
</organism>
<reference evidence="7 8" key="1">
    <citation type="submission" date="2018-05" db="EMBL/GenBank/DDBJ databases">
        <title>Acuticoccus sediminis sp. nov., isolated from deep-sea sediment of Indian Ocean.</title>
        <authorList>
            <person name="Liu X."/>
            <person name="Lai Q."/>
            <person name="Du Y."/>
            <person name="Sun F."/>
            <person name="Zhang X."/>
            <person name="Wang S."/>
            <person name="Shao Z."/>
        </authorList>
    </citation>
    <scope>NUCLEOTIDE SEQUENCE [LARGE SCALE GENOMIC DNA]</scope>
    <source>
        <strain evidence="7 8">PTG4-2</strain>
    </source>
</reference>
<dbReference type="InterPro" id="IPR027417">
    <property type="entry name" value="P-loop_NTPase"/>
</dbReference>
<dbReference type="InterPro" id="IPR050319">
    <property type="entry name" value="ABC_transp_ATP-bind"/>
</dbReference>
<evidence type="ECO:0000256" key="5">
    <source>
        <dbReference type="ARBA" id="ARBA00022840"/>
    </source>
</evidence>
<evidence type="ECO:0000259" key="6">
    <source>
        <dbReference type="PROSITE" id="PS50893"/>
    </source>
</evidence>
<dbReference type="PROSITE" id="PS50893">
    <property type="entry name" value="ABC_TRANSPORTER_2"/>
    <property type="match status" value="1"/>
</dbReference>
<keyword evidence="8" id="KW-1185">Reference proteome</keyword>
<evidence type="ECO:0000256" key="2">
    <source>
        <dbReference type="ARBA" id="ARBA00005417"/>
    </source>
</evidence>
<dbReference type="GO" id="GO:0016887">
    <property type="term" value="F:ATP hydrolysis activity"/>
    <property type="evidence" value="ECO:0007669"/>
    <property type="project" value="InterPro"/>
</dbReference>
<dbReference type="AlphaFoldDB" id="A0A8B2NS22"/>
<dbReference type="GO" id="GO:0005886">
    <property type="term" value="C:plasma membrane"/>
    <property type="evidence" value="ECO:0007669"/>
    <property type="project" value="UniProtKB-SubCell"/>
</dbReference>
<dbReference type="FunFam" id="3.40.50.300:FF:000016">
    <property type="entry name" value="Oligopeptide ABC transporter ATP-binding component"/>
    <property type="match status" value="1"/>
</dbReference>
<comment type="subcellular location">
    <subcellularLocation>
        <location evidence="1">Cell inner membrane</location>
        <topology evidence="1">Peripheral membrane protein</topology>
    </subcellularLocation>
</comment>
<dbReference type="Pfam" id="PF08352">
    <property type="entry name" value="oligo_HPY"/>
    <property type="match status" value="1"/>
</dbReference>
<evidence type="ECO:0000313" key="7">
    <source>
        <dbReference type="EMBL" id="RAI00163.1"/>
    </source>
</evidence>
<evidence type="ECO:0000313" key="8">
    <source>
        <dbReference type="Proteomes" id="UP000249590"/>
    </source>
</evidence>
<dbReference type="PANTHER" id="PTHR43776:SF7">
    <property type="entry name" value="D,D-DIPEPTIDE TRANSPORT ATP-BINDING PROTEIN DDPF-RELATED"/>
    <property type="match status" value="1"/>
</dbReference>
<dbReference type="Gene3D" id="3.40.50.300">
    <property type="entry name" value="P-loop containing nucleotide triphosphate hydrolases"/>
    <property type="match status" value="1"/>
</dbReference>
<dbReference type="SUPFAM" id="SSF52540">
    <property type="entry name" value="P-loop containing nucleoside triphosphate hydrolases"/>
    <property type="match status" value="1"/>
</dbReference>
<dbReference type="GO" id="GO:0005524">
    <property type="term" value="F:ATP binding"/>
    <property type="evidence" value="ECO:0007669"/>
    <property type="project" value="UniProtKB-KW"/>
</dbReference>
<dbReference type="PANTHER" id="PTHR43776">
    <property type="entry name" value="TRANSPORT ATP-BINDING PROTEIN"/>
    <property type="match status" value="1"/>
</dbReference>
<evidence type="ECO:0000256" key="1">
    <source>
        <dbReference type="ARBA" id="ARBA00004417"/>
    </source>
</evidence>
<comment type="caution">
    <text evidence="7">The sequence shown here is derived from an EMBL/GenBank/DDBJ whole genome shotgun (WGS) entry which is preliminary data.</text>
</comment>
<dbReference type="InterPro" id="IPR003439">
    <property type="entry name" value="ABC_transporter-like_ATP-bd"/>
</dbReference>
<dbReference type="EMBL" id="QHHQ01000004">
    <property type="protein sequence ID" value="RAI00163.1"/>
    <property type="molecule type" value="Genomic_DNA"/>
</dbReference>
<dbReference type="NCBIfam" id="TIGR01727">
    <property type="entry name" value="oligo_HPY"/>
    <property type="match status" value="1"/>
</dbReference>
<name>A0A8B2NS22_9HYPH</name>
<gene>
    <name evidence="7" type="ORF">DLJ53_20860</name>
</gene>
<dbReference type="GO" id="GO:0015833">
    <property type="term" value="P:peptide transport"/>
    <property type="evidence" value="ECO:0007669"/>
    <property type="project" value="InterPro"/>
</dbReference>
<dbReference type="SMART" id="SM00382">
    <property type="entry name" value="AAA"/>
    <property type="match status" value="1"/>
</dbReference>
<keyword evidence="3" id="KW-0813">Transport</keyword>
<dbReference type="Proteomes" id="UP000249590">
    <property type="component" value="Unassembled WGS sequence"/>
</dbReference>
<dbReference type="Pfam" id="PF00005">
    <property type="entry name" value="ABC_tran"/>
    <property type="match status" value="1"/>
</dbReference>
<comment type="similarity">
    <text evidence="2">Belongs to the ABC transporter superfamily.</text>
</comment>
<evidence type="ECO:0000256" key="3">
    <source>
        <dbReference type="ARBA" id="ARBA00022448"/>
    </source>
</evidence>
<keyword evidence="4" id="KW-0547">Nucleotide-binding</keyword>
<sequence length="336" mass="37418">MSDRPAMREPVLQLSRIVTEFRGTKRFLAPAPPPIVAVNDVSLEVNEGEVLGLVGESGCGKSTLAKTILGLYREKSGDILLNGKEVSGVEPRRARRLRSDIQYVHQDPGAALDPWWRVGGILHESLRINGMTDRGERDRLIDEMLEAVGLAPSFKRRYPHELSGGQQRRVGLARTLILRPRLIILDEPTSGLDLSVQATVLRLMRDIREQFGLTYIFISHDLSVVERMCDRVAIMYLGRIVELGTTGEVFARPRHPYTHALLEAAPSLEPGQLDRAKMIEGDPPSVRKVPAGCAFHTRCDYSEAACVEAVPPLEETDGHLVRCIRWPELRARLATA</sequence>
<accession>A0A8B2NS22</accession>
<dbReference type="InterPro" id="IPR013563">
    <property type="entry name" value="Oligopep_ABC_C"/>
</dbReference>
<feature type="domain" description="ABC transporter" evidence="6">
    <location>
        <begin position="12"/>
        <end position="262"/>
    </location>
</feature>
<keyword evidence="5 7" id="KW-0067">ATP-binding</keyword>
<dbReference type="GO" id="GO:0055085">
    <property type="term" value="P:transmembrane transport"/>
    <property type="evidence" value="ECO:0007669"/>
    <property type="project" value="UniProtKB-ARBA"/>
</dbReference>
<evidence type="ECO:0000256" key="4">
    <source>
        <dbReference type="ARBA" id="ARBA00022741"/>
    </source>
</evidence>
<dbReference type="InterPro" id="IPR017871">
    <property type="entry name" value="ABC_transporter-like_CS"/>
</dbReference>
<dbReference type="PROSITE" id="PS00211">
    <property type="entry name" value="ABC_TRANSPORTER_1"/>
    <property type="match status" value="1"/>
</dbReference>